<dbReference type="GO" id="GO:0015267">
    <property type="term" value="F:channel activity"/>
    <property type="evidence" value="ECO:0007669"/>
    <property type="project" value="InterPro"/>
</dbReference>
<protein>
    <submittedName>
        <fullName evidence="8">Uncharacterized protein</fullName>
    </submittedName>
</protein>
<dbReference type="Pfam" id="PF00230">
    <property type="entry name" value="MIP"/>
    <property type="match status" value="1"/>
</dbReference>
<keyword evidence="2 6" id="KW-0813">Transport</keyword>
<dbReference type="SUPFAM" id="SSF81338">
    <property type="entry name" value="Aquaporin-like"/>
    <property type="match status" value="1"/>
</dbReference>
<dbReference type="PRINTS" id="PR00783">
    <property type="entry name" value="MINTRINSICP"/>
</dbReference>
<feature type="transmembrane region" description="Helical" evidence="7">
    <location>
        <begin position="29"/>
        <end position="49"/>
    </location>
</feature>
<feature type="transmembrane region" description="Helical" evidence="7">
    <location>
        <begin position="76"/>
        <end position="97"/>
    </location>
</feature>
<comment type="similarity">
    <text evidence="6">Belongs to the MIP/aquaporin (TC 1.A.8) family.</text>
</comment>
<reference evidence="8" key="1">
    <citation type="submission" date="2021-03" db="EMBL/GenBank/DDBJ databases">
        <authorList>
            <person name="Li Z."/>
            <person name="Yang C."/>
        </authorList>
    </citation>
    <scope>NUCLEOTIDE SEQUENCE</scope>
    <source>
        <strain evidence="8">Dzin_1.0</strain>
        <tissue evidence="8">Leaf</tissue>
    </source>
</reference>
<dbReference type="PROSITE" id="PS00221">
    <property type="entry name" value="MIP"/>
    <property type="match status" value="1"/>
</dbReference>
<evidence type="ECO:0000256" key="5">
    <source>
        <dbReference type="ARBA" id="ARBA00023136"/>
    </source>
</evidence>
<dbReference type="OrthoDB" id="779496at2759"/>
<dbReference type="PANTHER" id="PTHR45724">
    <property type="entry name" value="AQUAPORIN NIP2-1"/>
    <property type="match status" value="1"/>
</dbReference>
<evidence type="ECO:0000256" key="2">
    <source>
        <dbReference type="ARBA" id="ARBA00022448"/>
    </source>
</evidence>
<gene>
    <name evidence="8" type="ORF">J5N97_016975</name>
</gene>
<dbReference type="InterPro" id="IPR022357">
    <property type="entry name" value="MIP_CS"/>
</dbReference>
<name>A0A9D5CMZ1_9LILI</name>
<comment type="subcellular location">
    <subcellularLocation>
        <location evidence="1">Membrane</location>
        <topology evidence="1">Multi-pass membrane protein</topology>
    </subcellularLocation>
</comment>
<proteinExistence type="inferred from homology"/>
<comment type="caution">
    <text evidence="8">The sequence shown here is derived from an EMBL/GenBank/DDBJ whole genome shotgun (WGS) entry which is preliminary data.</text>
</comment>
<dbReference type="Proteomes" id="UP001085076">
    <property type="component" value="Miscellaneous, Linkage group lg04"/>
</dbReference>
<keyword evidence="4 7" id="KW-1133">Transmembrane helix</keyword>
<reference evidence="8" key="2">
    <citation type="journal article" date="2022" name="Hortic Res">
        <title>The genome of Dioscorea zingiberensis sheds light on the biosynthesis, origin and evolution of the medicinally important diosgenin saponins.</title>
        <authorList>
            <person name="Li Y."/>
            <person name="Tan C."/>
            <person name="Li Z."/>
            <person name="Guo J."/>
            <person name="Li S."/>
            <person name="Chen X."/>
            <person name="Wang C."/>
            <person name="Dai X."/>
            <person name="Yang H."/>
            <person name="Song W."/>
            <person name="Hou L."/>
            <person name="Xu J."/>
            <person name="Tong Z."/>
            <person name="Xu A."/>
            <person name="Yuan X."/>
            <person name="Wang W."/>
            <person name="Yang Q."/>
            <person name="Chen L."/>
            <person name="Sun Z."/>
            <person name="Wang K."/>
            <person name="Pan B."/>
            <person name="Chen J."/>
            <person name="Bao Y."/>
            <person name="Liu F."/>
            <person name="Qi X."/>
            <person name="Gang D.R."/>
            <person name="Wen J."/>
            <person name="Li J."/>
        </authorList>
    </citation>
    <scope>NUCLEOTIDE SEQUENCE</scope>
    <source>
        <strain evidence="8">Dzin_1.0</strain>
    </source>
</reference>
<keyword evidence="3 6" id="KW-0812">Transmembrane</keyword>
<sequence>MQLAAELVGTYILILIGVGSILVDQRVKITLLGVALVWGTAVTVLVYTLGHISGCHLNPAVTIAFSAIRQFPWKLVVPYVVVQVLGATLASLTLRMLFVGVDADLMQSHPAGTTSNLNAVACEIIVSLILMFVICGSATDAMAVKELAGVAIGAAIFFNVLIAGEVNLAENNNDNLAGEDEDNHQATIMGKMWEDGVANQCRRRWIATKLPPVKKCMIIGLVTDGGQRILASQCKDGASYAEALMGTTGNLYRSLRR</sequence>
<dbReference type="InterPro" id="IPR000425">
    <property type="entry name" value="MIP"/>
</dbReference>
<feature type="transmembrane region" description="Helical" evidence="7">
    <location>
        <begin position="117"/>
        <end position="135"/>
    </location>
</feature>
<dbReference type="PANTHER" id="PTHR45724:SF21">
    <property type="entry name" value="MAJOR INTRINSIC PROTEIN"/>
    <property type="match status" value="1"/>
</dbReference>
<feature type="transmembrane region" description="Helical" evidence="7">
    <location>
        <begin position="7"/>
        <end position="23"/>
    </location>
</feature>
<evidence type="ECO:0000256" key="6">
    <source>
        <dbReference type="RuleBase" id="RU000477"/>
    </source>
</evidence>
<dbReference type="InterPro" id="IPR023271">
    <property type="entry name" value="Aquaporin-like"/>
</dbReference>
<dbReference type="GO" id="GO:0016020">
    <property type="term" value="C:membrane"/>
    <property type="evidence" value="ECO:0007669"/>
    <property type="project" value="UniProtKB-SubCell"/>
</dbReference>
<keyword evidence="9" id="KW-1185">Reference proteome</keyword>
<dbReference type="Gene3D" id="1.20.1080.10">
    <property type="entry name" value="Glycerol uptake facilitator protein"/>
    <property type="match status" value="1"/>
</dbReference>
<keyword evidence="5 7" id="KW-0472">Membrane</keyword>
<evidence type="ECO:0000256" key="3">
    <source>
        <dbReference type="ARBA" id="ARBA00022692"/>
    </source>
</evidence>
<dbReference type="EMBL" id="JAGGNH010000004">
    <property type="protein sequence ID" value="KAJ0975010.1"/>
    <property type="molecule type" value="Genomic_DNA"/>
</dbReference>
<organism evidence="8 9">
    <name type="scientific">Dioscorea zingiberensis</name>
    <dbReference type="NCBI Taxonomy" id="325984"/>
    <lineage>
        <taxon>Eukaryota</taxon>
        <taxon>Viridiplantae</taxon>
        <taxon>Streptophyta</taxon>
        <taxon>Embryophyta</taxon>
        <taxon>Tracheophyta</taxon>
        <taxon>Spermatophyta</taxon>
        <taxon>Magnoliopsida</taxon>
        <taxon>Liliopsida</taxon>
        <taxon>Dioscoreales</taxon>
        <taxon>Dioscoreaceae</taxon>
        <taxon>Dioscorea</taxon>
    </lineage>
</organism>
<evidence type="ECO:0000256" key="4">
    <source>
        <dbReference type="ARBA" id="ARBA00022989"/>
    </source>
</evidence>
<evidence type="ECO:0000256" key="7">
    <source>
        <dbReference type="SAM" id="Phobius"/>
    </source>
</evidence>
<evidence type="ECO:0000313" key="9">
    <source>
        <dbReference type="Proteomes" id="UP001085076"/>
    </source>
</evidence>
<dbReference type="InterPro" id="IPR034294">
    <property type="entry name" value="Aquaporin_transptr"/>
</dbReference>
<feature type="transmembrane region" description="Helical" evidence="7">
    <location>
        <begin position="147"/>
        <end position="164"/>
    </location>
</feature>
<dbReference type="AlphaFoldDB" id="A0A9D5CMZ1"/>
<accession>A0A9D5CMZ1</accession>
<evidence type="ECO:0000256" key="1">
    <source>
        <dbReference type="ARBA" id="ARBA00004141"/>
    </source>
</evidence>
<evidence type="ECO:0000313" key="8">
    <source>
        <dbReference type="EMBL" id="KAJ0975010.1"/>
    </source>
</evidence>